<dbReference type="AlphaFoldDB" id="A0A8X6UWM7"/>
<keyword evidence="2" id="KW-1185">Reference proteome</keyword>
<gene>
    <name evidence="1" type="ORF">TNCV_3751101</name>
</gene>
<accession>A0A8X6UWM7</accession>
<evidence type="ECO:0000313" key="1">
    <source>
        <dbReference type="EMBL" id="GFX86837.1"/>
    </source>
</evidence>
<organism evidence="1 2">
    <name type="scientific">Trichonephila clavipes</name>
    <name type="common">Golden silk orbweaver</name>
    <name type="synonym">Nephila clavipes</name>
    <dbReference type="NCBI Taxonomy" id="2585209"/>
    <lineage>
        <taxon>Eukaryota</taxon>
        <taxon>Metazoa</taxon>
        <taxon>Ecdysozoa</taxon>
        <taxon>Arthropoda</taxon>
        <taxon>Chelicerata</taxon>
        <taxon>Arachnida</taxon>
        <taxon>Araneae</taxon>
        <taxon>Araneomorphae</taxon>
        <taxon>Entelegynae</taxon>
        <taxon>Araneoidea</taxon>
        <taxon>Nephilidae</taxon>
        <taxon>Trichonephila</taxon>
    </lineage>
</organism>
<comment type="caution">
    <text evidence="1">The sequence shown here is derived from an EMBL/GenBank/DDBJ whole genome shotgun (WGS) entry which is preliminary data.</text>
</comment>
<reference evidence="1" key="1">
    <citation type="submission" date="2020-08" db="EMBL/GenBank/DDBJ databases">
        <title>Multicomponent nature underlies the extraordinary mechanical properties of spider dragline silk.</title>
        <authorList>
            <person name="Kono N."/>
            <person name="Nakamura H."/>
            <person name="Mori M."/>
            <person name="Yoshida Y."/>
            <person name="Ohtoshi R."/>
            <person name="Malay A.D."/>
            <person name="Moran D.A.P."/>
            <person name="Tomita M."/>
            <person name="Numata K."/>
            <person name="Arakawa K."/>
        </authorList>
    </citation>
    <scope>NUCLEOTIDE SEQUENCE</scope>
</reference>
<evidence type="ECO:0000313" key="2">
    <source>
        <dbReference type="Proteomes" id="UP000887159"/>
    </source>
</evidence>
<proteinExistence type="predicted"/>
<dbReference type="EMBL" id="BMAU01021014">
    <property type="protein sequence ID" value="GFX86837.1"/>
    <property type="molecule type" value="Genomic_DNA"/>
</dbReference>
<sequence length="71" mass="8004">MSLCVNSDQYVTRLQQFFLPAVQEMDPDNLWLEQDEATSPQLQGFNGCLKSSLPRMTDLPARGRILACTIT</sequence>
<protein>
    <submittedName>
        <fullName evidence="1">Uncharacterized protein</fullName>
    </submittedName>
</protein>
<name>A0A8X6UWM7_TRICX</name>
<dbReference type="Proteomes" id="UP000887159">
    <property type="component" value="Unassembled WGS sequence"/>
</dbReference>